<dbReference type="Gene3D" id="1.10.287.950">
    <property type="entry name" value="Methyl-accepting chemotaxis protein"/>
    <property type="match status" value="1"/>
</dbReference>
<evidence type="ECO:0000259" key="8">
    <source>
        <dbReference type="PROSITE" id="PS50111"/>
    </source>
</evidence>
<dbReference type="Pfam" id="PF00015">
    <property type="entry name" value="MCPsignal"/>
    <property type="match status" value="1"/>
</dbReference>
<dbReference type="Gene3D" id="6.10.340.10">
    <property type="match status" value="1"/>
</dbReference>
<keyword evidence="2" id="KW-1003">Cell membrane</keyword>
<evidence type="ECO:0000256" key="4">
    <source>
        <dbReference type="ARBA" id="ARBA00023224"/>
    </source>
</evidence>
<comment type="subcellular location">
    <subcellularLocation>
        <location evidence="1">Cell membrane</location>
    </subcellularLocation>
</comment>
<keyword evidence="11" id="KW-1185">Reference proteome</keyword>
<dbReference type="SUPFAM" id="SSF58104">
    <property type="entry name" value="Methyl-accepting chemotaxis protein (MCP) signaling domain"/>
    <property type="match status" value="1"/>
</dbReference>
<reference evidence="10 11" key="1">
    <citation type="submission" date="2018-12" db="EMBL/GenBank/DDBJ databases">
        <title>Bacillus yapensis draft genome sequence.</title>
        <authorList>
            <person name="Yu L."/>
            <person name="Xu X."/>
            <person name="Tang X."/>
        </authorList>
    </citation>
    <scope>NUCLEOTIDE SEQUENCE [LARGE SCALE GENOMIC DNA]</scope>
    <source>
        <strain evidence="10 11">XXST-01</strain>
    </source>
</reference>
<evidence type="ECO:0000313" key="11">
    <source>
        <dbReference type="Proteomes" id="UP000271374"/>
    </source>
</evidence>
<keyword evidence="3 7" id="KW-0472">Membrane</keyword>
<dbReference type="Pfam" id="PF00672">
    <property type="entry name" value="HAMP"/>
    <property type="match status" value="1"/>
</dbReference>
<evidence type="ECO:0000259" key="9">
    <source>
        <dbReference type="PROSITE" id="PS50885"/>
    </source>
</evidence>
<dbReference type="PANTHER" id="PTHR32089">
    <property type="entry name" value="METHYL-ACCEPTING CHEMOTAXIS PROTEIN MCPB"/>
    <property type="match status" value="1"/>
</dbReference>
<protein>
    <submittedName>
        <fullName evidence="10">Methyl-accepting chemotaxis protein</fullName>
    </submittedName>
</protein>
<keyword evidence="7" id="KW-0812">Transmembrane</keyword>
<comment type="similarity">
    <text evidence="5">Belongs to the methyl-accepting chemotaxis (MCP) protein family.</text>
</comment>
<keyword evidence="7" id="KW-1133">Transmembrane helix</keyword>
<dbReference type="PRINTS" id="PR00260">
    <property type="entry name" value="CHEMTRNSDUCR"/>
</dbReference>
<dbReference type="CDD" id="cd06225">
    <property type="entry name" value="HAMP"/>
    <property type="match status" value="1"/>
</dbReference>
<keyword evidence="4 6" id="KW-0807">Transducer</keyword>
<feature type="transmembrane region" description="Helical" evidence="7">
    <location>
        <begin position="201"/>
        <end position="224"/>
    </location>
</feature>
<dbReference type="SMART" id="SM00304">
    <property type="entry name" value="HAMP"/>
    <property type="match status" value="1"/>
</dbReference>
<proteinExistence type="inferred from homology"/>
<feature type="domain" description="HAMP" evidence="9">
    <location>
        <begin position="225"/>
        <end position="276"/>
    </location>
</feature>
<evidence type="ECO:0000256" key="3">
    <source>
        <dbReference type="ARBA" id="ARBA00023136"/>
    </source>
</evidence>
<dbReference type="CDD" id="cd11386">
    <property type="entry name" value="MCP_signal"/>
    <property type="match status" value="1"/>
</dbReference>
<name>A0A431VWQ2_9BACI</name>
<dbReference type="Proteomes" id="UP000271374">
    <property type="component" value="Unassembled WGS sequence"/>
</dbReference>
<dbReference type="EMBL" id="RXNT01000018">
    <property type="protein sequence ID" value="RTR27590.1"/>
    <property type="molecule type" value="Genomic_DNA"/>
</dbReference>
<evidence type="ECO:0000256" key="7">
    <source>
        <dbReference type="SAM" id="Phobius"/>
    </source>
</evidence>
<evidence type="ECO:0000256" key="5">
    <source>
        <dbReference type="ARBA" id="ARBA00029447"/>
    </source>
</evidence>
<dbReference type="AlphaFoldDB" id="A0A431VWQ2"/>
<dbReference type="GO" id="GO:0005886">
    <property type="term" value="C:plasma membrane"/>
    <property type="evidence" value="ECO:0007669"/>
    <property type="project" value="UniProtKB-SubCell"/>
</dbReference>
<evidence type="ECO:0000256" key="1">
    <source>
        <dbReference type="ARBA" id="ARBA00004236"/>
    </source>
</evidence>
<dbReference type="OrthoDB" id="369835at2"/>
<evidence type="ECO:0000313" key="10">
    <source>
        <dbReference type="EMBL" id="RTR27590.1"/>
    </source>
</evidence>
<dbReference type="InterPro" id="IPR003660">
    <property type="entry name" value="HAMP_dom"/>
</dbReference>
<accession>A0A431VWQ2</accession>
<feature type="domain" description="Methyl-accepting transducer" evidence="8">
    <location>
        <begin position="295"/>
        <end position="531"/>
    </location>
</feature>
<dbReference type="InterPro" id="IPR004090">
    <property type="entry name" value="Chemotax_Me-accpt_rcpt"/>
</dbReference>
<comment type="caution">
    <text evidence="10">The sequence shown here is derived from an EMBL/GenBank/DDBJ whole genome shotgun (WGS) entry which is preliminary data.</text>
</comment>
<gene>
    <name evidence="10" type="ORF">EKG37_18900</name>
</gene>
<evidence type="ECO:0000256" key="2">
    <source>
        <dbReference type="ARBA" id="ARBA00022475"/>
    </source>
</evidence>
<dbReference type="SMART" id="SM00283">
    <property type="entry name" value="MA"/>
    <property type="match status" value="1"/>
</dbReference>
<dbReference type="InterPro" id="IPR004089">
    <property type="entry name" value="MCPsignal_dom"/>
</dbReference>
<dbReference type="PANTHER" id="PTHR32089:SF112">
    <property type="entry name" value="LYSOZYME-LIKE PROTEIN-RELATED"/>
    <property type="match status" value="1"/>
</dbReference>
<dbReference type="GO" id="GO:0004888">
    <property type="term" value="F:transmembrane signaling receptor activity"/>
    <property type="evidence" value="ECO:0007669"/>
    <property type="project" value="InterPro"/>
</dbReference>
<dbReference type="GO" id="GO:0007165">
    <property type="term" value="P:signal transduction"/>
    <property type="evidence" value="ECO:0007669"/>
    <property type="project" value="UniProtKB-KW"/>
</dbReference>
<evidence type="ECO:0000256" key="6">
    <source>
        <dbReference type="PROSITE-ProRule" id="PRU00284"/>
    </source>
</evidence>
<dbReference type="PROSITE" id="PS50885">
    <property type="entry name" value="HAMP"/>
    <property type="match status" value="1"/>
</dbReference>
<sequence length="581" mass="63609">MKKLKQLSFTLKTILLTTILMLLIGVILLVSSIEIQKSVLEKEMENQAMTIANQWGEKIKLDLVEKAAENPNTNGPDQKKLIEFFDSISENNPMVAQGYVLGTDLQEGNQSVIISTPRHMIDALAEFDIHIGDLYEQPPLIVDEIKKLVETKKPTSTEVYEDDFGTWITVLYPISNSSGEVYAYFGVDVDASMVTEGTSRFLMNSLFILIPLLIVFVLVQIFAIRKNAQPLKHLSVGIDEMRNGNLDINLPTREDDLGKMNEAFNDMALELKQMISKIGETSTTVLQSSGLVKQVTDQSMDASTQVSDNIKQMTNETQVLETSVMESSAAIEQMAIGIGEIASFSQDIAQVSKDMESFAHDGLTSIRSVVAQMDTINETVEKSSQVVSSLQERSDEISSILDVITGISAQTNLLALNAAIEAARAGEHGKGFAVVAQEVRKLAEESSKSTERISKIIEEIQVETSKAVSAMVVGTKETQKGTEYAHATGQLFEKIKAYTDQISSKIESISASSQEISAGAEEVSATSKELTAIASNNSEFTLEIEASTQEQMESISQLSDAAQKLNKLANELQSMVTRFKA</sequence>
<dbReference type="GO" id="GO:0006935">
    <property type="term" value="P:chemotaxis"/>
    <property type="evidence" value="ECO:0007669"/>
    <property type="project" value="InterPro"/>
</dbReference>
<dbReference type="PROSITE" id="PS50111">
    <property type="entry name" value="CHEMOTAXIS_TRANSDUC_2"/>
    <property type="match status" value="1"/>
</dbReference>
<organism evidence="10 11">
    <name type="scientific">Bacillus yapensis</name>
    <dbReference type="NCBI Taxonomy" id="2492960"/>
    <lineage>
        <taxon>Bacteria</taxon>
        <taxon>Bacillati</taxon>
        <taxon>Bacillota</taxon>
        <taxon>Bacilli</taxon>
        <taxon>Bacillales</taxon>
        <taxon>Bacillaceae</taxon>
        <taxon>Bacillus</taxon>
    </lineage>
</organism>